<dbReference type="InterPro" id="IPR004843">
    <property type="entry name" value="Calcineurin-like_PHP"/>
</dbReference>
<dbReference type="Proteomes" id="UP000219111">
    <property type="component" value="Unassembled WGS sequence"/>
</dbReference>
<feature type="domain" description="Calcineurin-like phosphoesterase" evidence="2">
    <location>
        <begin position="1"/>
        <end position="194"/>
    </location>
</feature>
<proteinExistence type="predicted"/>
<dbReference type="InterPro" id="IPR041796">
    <property type="entry name" value="Mre11_N"/>
</dbReference>
<dbReference type="OrthoDB" id="9773856at2"/>
<dbReference type="AlphaFoldDB" id="A0A285SJF0"/>
<gene>
    <name evidence="3" type="ORF">SAMN05877831_106131</name>
</gene>
<reference evidence="4" key="1">
    <citation type="submission" date="2017-08" db="EMBL/GenBank/DDBJ databases">
        <authorList>
            <person name="Varghese N."/>
            <person name="Submissions S."/>
        </authorList>
    </citation>
    <scope>NUCLEOTIDE SEQUENCE [LARGE SCALE GENOMIC DNA]</scope>
    <source>
        <strain evidence="4">JA276</strain>
    </source>
</reference>
<keyword evidence="3" id="KW-0269">Exonuclease</keyword>
<evidence type="ECO:0000259" key="2">
    <source>
        <dbReference type="Pfam" id="PF00149"/>
    </source>
</evidence>
<dbReference type="Gene3D" id="3.60.21.10">
    <property type="match status" value="1"/>
</dbReference>
<evidence type="ECO:0000256" key="1">
    <source>
        <dbReference type="ARBA" id="ARBA00022801"/>
    </source>
</evidence>
<dbReference type="GO" id="GO:0004527">
    <property type="term" value="F:exonuclease activity"/>
    <property type="evidence" value="ECO:0007669"/>
    <property type="project" value="UniProtKB-KW"/>
</dbReference>
<dbReference type="CDD" id="cd00840">
    <property type="entry name" value="MPP_Mre11_N"/>
    <property type="match status" value="1"/>
</dbReference>
<dbReference type="EMBL" id="OBMT01000006">
    <property type="protein sequence ID" value="SOC08047.1"/>
    <property type="molecule type" value="Genomic_DNA"/>
</dbReference>
<organism evidence="3 4">
    <name type="scientific">Rhodobacter maris</name>
    <dbReference type="NCBI Taxonomy" id="446682"/>
    <lineage>
        <taxon>Bacteria</taxon>
        <taxon>Pseudomonadati</taxon>
        <taxon>Pseudomonadota</taxon>
        <taxon>Alphaproteobacteria</taxon>
        <taxon>Rhodobacterales</taxon>
        <taxon>Rhodobacter group</taxon>
        <taxon>Rhodobacter</taxon>
    </lineage>
</organism>
<keyword evidence="3" id="KW-0540">Nuclease</keyword>
<keyword evidence="1" id="KW-0378">Hydrolase</keyword>
<accession>A0A285SJF0</accession>
<dbReference type="InterPro" id="IPR029052">
    <property type="entry name" value="Metallo-depent_PP-like"/>
</dbReference>
<dbReference type="PANTHER" id="PTHR30337:SF7">
    <property type="entry name" value="PHOSPHOESTERASE"/>
    <property type="match status" value="1"/>
</dbReference>
<dbReference type="InterPro" id="IPR050535">
    <property type="entry name" value="DNA_Repair-Maintenance_Comp"/>
</dbReference>
<dbReference type="Pfam" id="PF00149">
    <property type="entry name" value="Metallophos"/>
    <property type="match status" value="1"/>
</dbReference>
<dbReference type="PANTHER" id="PTHR30337">
    <property type="entry name" value="COMPONENT OF ATP-DEPENDENT DSDNA EXONUCLEASE"/>
    <property type="match status" value="1"/>
</dbReference>
<dbReference type="RefSeq" id="WP_141399437.1">
    <property type="nucleotide sequence ID" value="NZ_OBMT01000006.1"/>
</dbReference>
<evidence type="ECO:0000313" key="3">
    <source>
        <dbReference type="EMBL" id="SOC08047.1"/>
    </source>
</evidence>
<name>A0A285SJF0_9RHOB</name>
<protein>
    <submittedName>
        <fullName evidence="3">Exonuclease SbcD</fullName>
    </submittedName>
</protein>
<evidence type="ECO:0000313" key="4">
    <source>
        <dbReference type="Proteomes" id="UP000219111"/>
    </source>
</evidence>
<sequence>MRLLVTADIHLGAPIRSAALRNPVLGASLRQASRDSLSDIVALAISERVDVLVLAGDVFDSAEPDLKIRAFLIAQLARAAAAGVETVLIRGNHDALLDHAAQGALGPKIHLLERARPTVEIGGVAFHGLSFERGHQQASFLPDYPPPSPGRRNVGLMHTSLEGAPGHDPYAPCAEAALMAQGYNLWCLGHIHAPFARRAGDVLAVMPGIPQPRHFGERHGGSVALVTLGEGPPELVWHPVARLRFVEARPDLSGCADQSERAQAVRDALLAAQSPAQETALRLTLASAKQSEAELAALAAALCEDVDQVHIDKLRRIDPPRAPGTAAQTDDLIRLMRAETAEPGFRQAAREILAELRQALPREIAEDLAETALDDLLSAALGEVSAELHRDAARPEDG</sequence>
<keyword evidence="4" id="KW-1185">Reference proteome</keyword>
<dbReference type="SUPFAM" id="SSF56300">
    <property type="entry name" value="Metallo-dependent phosphatases"/>
    <property type="match status" value="1"/>
</dbReference>